<gene>
    <name evidence="2" type="ORF">SAMN05216600_11975</name>
</gene>
<protein>
    <submittedName>
        <fullName evidence="2">Filamentous hemagglutinin</fullName>
    </submittedName>
</protein>
<comment type="caution">
    <text evidence="2">The sequence shown here is derived from an EMBL/GenBank/DDBJ whole genome shotgun (WGS) entry which is preliminary data.</text>
</comment>
<dbReference type="EMBL" id="FOFP01000019">
    <property type="protein sequence ID" value="SER25924.1"/>
    <property type="molecule type" value="Genomic_DNA"/>
</dbReference>
<feature type="compositionally biased region" description="Basic and acidic residues" evidence="1">
    <location>
        <begin position="7"/>
        <end position="20"/>
    </location>
</feature>
<sequence length="119" mass="13224">GEITFEGVKDLKQESREKSKSSFAWQPAKGKGKTDETLQQSQLSAQGEIVIQAVEGLNIDLKQVNRQTVSQTIGAMAKADPNLAWLKEMEQRGDVDWRRVKEVIGPAPCLEAPWLCTID</sequence>
<name>A0ABY1BNM8_9PSED</name>
<organism evidence="2 3">
    <name type="scientific">Pseudomonas cuatrocienegasensis</name>
    <dbReference type="NCBI Taxonomy" id="543360"/>
    <lineage>
        <taxon>Bacteria</taxon>
        <taxon>Pseudomonadati</taxon>
        <taxon>Pseudomonadota</taxon>
        <taxon>Gammaproteobacteria</taxon>
        <taxon>Pseudomonadales</taxon>
        <taxon>Pseudomonadaceae</taxon>
        <taxon>Pseudomonas</taxon>
    </lineage>
</organism>
<evidence type="ECO:0000313" key="2">
    <source>
        <dbReference type="EMBL" id="SER25924.1"/>
    </source>
</evidence>
<feature type="non-terminal residue" evidence="2">
    <location>
        <position position="1"/>
    </location>
</feature>
<feature type="region of interest" description="Disordered" evidence="1">
    <location>
        <begin position="1"/>
        <end position="40"/>
    </location>
</feature>
<reference evidence="2 3" key="1">
    <citation type="submission" date="2016-10" db="EMBL/GenBank/DDBJ databases">
        <authorList>
            <person name="Varghese N."/>
            <person name="Submissions S."/>
        </authorList>
    </citation>
    <scope>NUCLEOTIDE SEQUENCE [LARGE SCALE GENOMIC DNA]</scope>
    <source>
        <strain evidence="2 3">CIP 109853</strain>
    </source>
</reference>
<proteinExistence type="predicted"/>
<keyword evidence="3" id="KW-1185">Reference proteome</keyword>
<evidence type="ECO:0000256" key="1">
    <source>
        <dbReference type="SAM" id="MobiDB-lite"/>
    </source>
</evidence>
<accession>A0ABY1BNM8</accession>
<dbReference type="Proteomes" id="UP000198512">
    <property type="component" value="Unassembled WGS sequence"/>
</dbReference>
<evidence type="ECO:0000313" key="3">
    <source>
        <dbReference type="Proteomes" id="UP000198512"/>
    </source>
</evidence>